<evidence type="ECO:0000256" key="3">
    <source>
        <dbReference type="ARBA" id="ARBA00022692"/>
    </source>
</evidence>
<evidence type="ECO:0000259" key="7">
    <source>
        <dbReference type="Pfam" id="PF03553"/>
    </source>
</evidence>
<evidence type="ECO:0000256" key="2">
    <source>
        <dbReference type="ARBA" id="ARBA00022475"/>
    </source>
</evidence>
<feature type="transmembrane region" description="Helical" evidence="6">
    <location>
        <begin position="313"/>
        <end position="333"/>
    </location>
</feature>
<evidence type="ECO:0000256" key="6">
    <source>
        <dbReference type="SAM" id="Phobius"/>
    </source>
</evidence>
<keyword evidence="3 6" id="KW-0812">Transmembrane</keyword>
<dbReference type="OrthoDB" id="9762978at2"/>
<accession>A0A3L7E4D7</accession>
<comment type="subcellular location">
    <subcellularLocation>
        <location evidence="1">Cell membrane</location>
        <topology evidence="1">Multi-pass membrane protein</topology>
    </subcellularLocation>
</comment>
<protein>
    <submittedName>
        <fullName evidence="8">Sodium:proton antiporter</fullName>
    </submittedName>
</protein>
<reference evidence="8 9" key="1">
    <citation type="submission" date="2018-07" db="EMBL/GenBank/DDBJ databases">
        <title>Halioglobus sp. genome submission.</title>
        <authorList>
            <person name="Ye M.-Q."/>
            <person name="Du Z.-J."/>
        </authorList>
    </citation>
    <scope>NUCLEOTIDE SEQUENCE [LARGE SCALE GENOMIC DNA]</scope>
    <source>
        <strain evidence="8 9">U0301</strain>
    </source>
</reference>
<dbReference type="AlphaFoldDB" id="A0A3L7E4D7"/>
<keyword evidence="9" id="KW-1185">Reference proteome</keyword>
<dbReference type="GO" id="GO:0005886">
    <property type="term" value="C:plasma membrane"/>
    <property type="evidence" value="ECO:0007669"/>
    <property type="project" value="UniProtKB-SubCell"/>
</dbReference>
<proteinExistence type="predicted"/>
<feature type="transmembrane region" description="Helical" evidence="6">
    <location>
        <begin position="29"/>
        <end position="50"/>
    </location>
</feature>
<feature type="transmembrane region" description="Helical" evidence="6">
    <location>
        <begin position="353"/>
        <end position="381"/>
    </location>
</feature>
<comment type="caution">
    <text evidence="8">The sequence shown here is derived from an EMBL/GenBank/DDBJ whole genome shotgun (WGS) entry which is preliminary data.</text>
</comment>
<feature type="transmembrane region" description="Helical" evidence="6">
    <location>
        <begin position="6"/>
        <end position="22"/>
    </location>
</feature>
<feature type="transmembrane region" description="Helical" evidence="6">
    <location>
        <begin position="261"/>
        <end position="292"/>
    </location>
</feature>
<gene>
    <name evidence="8" type="ORF">DWB85_02015</name>
</gene>
<keyword evidence="5 6" id="KW-0472">Membrane</keyword>
<evidence type="ECO:0000256" key="5">
    <source>
        <dbReference type="ARBA" id="ARBA00023136"/>
    </source>
</evidence>
<feature type="transmembrane region" description="Helical" evidence="6">
    <location>
        <begin position="433"/>
        <end position="451"/>
    </location>
</feature>
<dbReference type="PANTHER" id="PTHR43478">
    <property type="entry name" value="NA+/H+ ANTIPORTER-RELATED"/>
    <property type="match status" value="1"/>
</dbReference>
<dbReference type="EMBL" id="QRAN01000002">
    <property type="protein sequence ID" value="RLQ23351.1"/>
    <property type="molecule type" value="Genomic_DNA"/>
</dbReference>
<evidence type="ECO:0000313" key="8">
    <source>
        <dbReference type="EMBL" id="RLQ23351.1"/>
    </source>
</evidence>
<dbReference type="RefSeq" id="WP_117952529.1">
    <property type="nucleotide sequence ID" value="NZ_QRAN01000002.1"/>
</dbReference>
<keyword evidence="4 6" id="KW-1133">Transmembrane helix</keyword>
<feature type="domain" description="Na+/H+ antiporter NhaC-like C-terminal" evidence="7">
    <location>
        <begin position="154"/>
        <end position="451"/>
    </location>
</feature>
<sequence>MEEYGAISLIPVIVVLTVAVVTHRTIAAVTAGAIVAFLIADGIGFIGSLSEAVLTVMADENTGWVLMVCGLYGSFIALLVRAGGARAFGDLVARRVTGKKGSLLWTWALGMVIFLDDYLNALTVSSSMKKVTDKYRTSREMLSYVVDSTAAPTCLIIPISTWAVYFAGLLEKNGVAPSGEGIDLFIQSIPYMFYPFVALAIVPLVIMGVIPLVGTMKTAEARAESTGELAPPGTAADIEMDDPYQGGDVGSTGASRFFVPIFALIFFTVISDIDLLIGVMAGILVTMAQYLLTRSLTLYEMFDTVMDGLRTMLPVLSILVAVFTFIEANKALGFTDYVITSVSPYMTAKLLPVLAFVTMAFVSFSTGSNWGVFAIAIPVVFPLAQELDVSIPLMAGALFSASGFGSMACFYSDSTVLAAQGSGCPSYEHALSQLPYALLGAAISAVGFLLVS</sequence>
<evidence type="ECO:0000313" key="9">
    <source>
        <dbReference type="Proteomes" id="UP000265509"/>
    </source>
</evidence>
<evidence type="ECO:0000256" key="4">
    <source>
        <dbReference type="ARBA" id="ARBA00022989"/>
    </source>
</evidence>
<organism evidence="8 9">
    <name type="scientific">Seongchinamella sediminis</name>
    <dbReference type="NCBI Taxonomy" id="2283635"/>
    <lineage>
        <taxon>Bacteria</taxon>
        <taxon>Pseudomonadati</taxon>
        <taxon>Pseudomonadota</taxon>
        <taxon>Gammaproteobacteria</taxon>
        <taxon>Cellvibrionales</taxon>
        <taxon>Halieaceae</taxon>
        <taxon>Seongchinamella</taxon>
    </lineage>
</organism>
<dbReference type="InterPro" id="IPR018461">
    <property type="entry name" value="Na/H_Antiport_NhaC-like_C"/>
</dbReference>
<feature type="transmembrane region" description="Helical" evidence="6">
    <location>
        <begin position="191"/>
        <end position="213"/>
    </location>
</feature>
<keyword evidence="2" id="KW-1003">Cell membrane</keyword>
<name>A0A3L7E4D7_9GAMM</name>
<evidence type="ECO:0000256" key="1">
    <source>
        <dbReference type="ARBA" id="ARBA00004651"/>
    </source>
</evidence>
<feature type="transmembrane region" description="Helical" evidence="6">
    <location>
        <begin position="62"/>
        <end position="82"/>
    </location>
</feature>
<dbReference type="Proteomes" id="UP000265509">
    <property type="component" value="Unassembled WGS sequence"/>
</dbReference>
<feature type="transmembrane region" description="Helical" evidence="6">
    <location>
        <begin position="141"/>
        <end position="170"/>
    </location>
</feature>
<dbReference type="Pfam" id="PF03553">
    <property type="entry name" value="Na_H_antiporter"/>
    <property type="match status" value="1"/>
</dbReference>
<dbReference type="PANTHER" id="PTHR43478:SF1">
    <property type="entry name" value="NA+_H+ ANTIPORTER NHAC-LIKE C-TERMINAL DOMAIN-CONTAINING PROTEIN"/>
    <property type="match status" value="1"/>
</dbReference>
<feature type="transmembrane region" description="Helical" evidence="6">
    <location>
        <begin position="393"/>
        <end position="413"/>
    </location>
</feature>